<sequence>MISPKSSPKRSLRSLHLLKTVKIHNTGGQLCQQPAEPKTFARNFATGYLIGEILHKYHLQNDLNLFHKDDRKSSKANNFSLLKPTLQMIGVTLDDTTARELMEGKQDVTLNFIYELYDALEKKKKGLIGGSVTDMYPNSISERLRRKEQILYSKKLHRGFDNSPDPIPQLIQDKHQLNIKPIPGIANMKRSIHAANTLQAAKAQEKQQEKQRRREKQALILQNYRDKFEENTKILTSSYPSDILLKETGSEADYIKDIEAKQHFNSEYIGQIRRRLREDTFTQKQRGHRASQFLLELSKARKDQQDAQIEESLVSRFTRQMKTEKLLVMQLLQNRSQKEEQVKNNLVRQQQFQQQREKDFREALEREAARVHEEKLTNAGKKQMELDLHNKLISAQKQKKYMKHFNVCKDIMLQIVDLASKAGDYRQDTGRLIPEKQMKKWKEFLFCGLPLYESVHMQLDPEQLLLQDLQSNLDYEDYENMAGEWSWPEEAQQMEMLAANTNILSHVISLLRTIMQPRPAFPHFVLKACVLGKPCSGKTTCLDKIAQEHGFYVLSPDKLIEDVLNAYHSKENYDQLSDPPTTDDQHCTEQVTDTKFTKLTLLGEAANILIKEEKTISNEPMVEIITEAIRQLPANSCWILDGFPVDLSQAQCLEKALGGFVEEVEQVSDNDAQSPRALAPALDLALILDVSDECVVSRAAKQTDGNMSAEISSRITAFNETWPHLEGWFGGKQNILVHLNGEVYEEELFKEVQFIMQQHKRQAEASSESSFIHDLFPSFGNEPLPAGLAASLCLHWDAVCELYVDKVKAALQELRLQSASIEQHLLNLRDDFKSYVNRTDPKKDMISTWQNNYNKICSMGQDKSKLEQRLDSLLEDLWLISDKRREENEQKLARVMRDEMWLVQATNALLQHHSTLMQVEVDRFQETLEFLWLCEQTSPDNDLNESIISNIEVCKGTQPVKMSLHGNIICDAQEAHTAISSLVLSISQQFTVREEINPCSHNIDPNHDPDVSETMSNGYLTALHQEESATKARIAHIKAHGLKMVDYLQIKSDQMNNIMEELMNEQFMAEMNSIEQVAEVARHHMESDLLQDGLDLVSIYSPHSMNDTSALAPVLP</sequence>
<dbReference type="Gene3D" id="3.40.50.300">
    <property type="entry name" value="P-loop containing nucleotide triphosphate hydrolases"/>
    <property type="match status" value="1"/>
</dbReference>
<dbReference type="InterPro" id="IPR052634">
    <property type="entry name" value="Sperm_flagellar-bone_growth"/>
</dbReference>
<gene>
    <name evidence="4" type="ORF">KC01_LOCUS17944</name>
</gene>
<dbReference type="Proteomes" id="UP001497482">
    <property type="component" value="Chromosome 18"/>
</dbReference>
<protein>
    <recommendedName>
        <fullName evidence="6">Calponin-homology (CH) domain-containing protein</fullName>
    </recommendedName>
</protein>
<keyword evidence="1" id="KW-0175">Coiled coil</keyword>
<proteinExistence type="predicted"/>
<keyword evidence="5" id="KW-1185">Reference proteome</keyword>
<dbReference type="SUPFAM" id="SSF52540">
    <property type="entry name" value="P-loop containing nucleoside triphosphate hydrolases"/>
    <property type="match status" value="1"/>
</dbReference>
<feature type="coiled-coil region" evidence="1">
    <location>
        <begin position="804"/>
        <end position="831"/>
    </location>
</feature>
<evidence type="ECO:0000259" key="3">
    <source>
        <dbReference type="Pfam" id="PF22946"/>
    </source>
</evidence>
<dbReference type="Pfam" id="PF06294">
    <property type="entry name" value="CH_2"/>
    <property type="match status" value="1"/>
</dbReference>
<dbReference type="Pfam" id="PF00406">
    <property type="entry name" value="ADK"/>
    <property type="match status" value="1"/>
</dbReference>
<organism evidence="4 5">
    <name type="scientific">Knipowitschia caucasica</name>
    <name type="common">Caucasian dwarf goby</name>
    <name type="synonym">Pomatoschistus caucasicus</name>
    <dbReference type="NCBI Taxonomy" id="637954"/>
    <lineage>
        <taxon>Eukaryota</taxon>
        <taxon>Metazoa</taxon>
        <taxon>Chordata</taxon>
        <taxon>Craniata</taxon>
        <taxon>Vertebrata</taxon>
        <taxon>Euteleostomi</taxon>
        <taxon>Actinopterygii</taxon>
        <taxon>Neopterygii</taxon>
        <taxon>Teleostei</taxon>
        <taxon>Neoteleostei</taxon>
        <taxon>Acanthomorphata</taxon>
        <taxon>Gobiaria</taxon>
        <taxon>Gobiiformes</taxon>
        <taxon>Gobioidei</taxon>
        <taxon>Gobiidae</taxon>
        <taxon>Gobiinae</taxon>
        <taxon>Knipowitschia</taxon>
    </lineage>
</organism>
<dbReference type="GO" id="GO:0005737">
    <property type="term" value="C:cytoplasm"/>
    <property type="evidence" value="ECO:0007669"/>
    <property type="project" value="UniProtKB-ARBA"/>
</dbReference>
<accession>A0AAV2KKR9</accession>
<reference evidence="4 5" key="1">
    <citation type="submission" date="2024-04" db="EMBL/GenBank/DDBJ databases">
        <authorList>
            <person name="Waldvogel A.-M."/>
            <person name="Schoenle A."/>
        </authorList>
    </citation>
    <scope>NUCLEOTIDE SEQUENCE [LARGE SCALE GENOMIC DNA]</scope>
</reference>
<feature type="domain" description="CPC1/SPEF2" evidence="3">
    <location>
        <begin position="318"/>
        <end position="450"/>
    </location>
</feature>
<evidence type="ECO:0000313" key="4">
    <source>
        <dbReference type="EMBL" id="CAL1588072.1"/>
    </source>
</evidence>
<dbReference type="InterPro" id="IPR054517">
    <property type="entry name" value="SPEF2_D5"/>
</dbReference>
<evidence type="ECO:0000259" key="2">
    <source>
        <dbReference type="Pfam" id="PF06294"/>
    </source>
</evidence>
<dbReference type="AlphaFoldDB" id="A0AAV2KKR9"/>
<evidence type="ECO:0000256" key="1">
    <source>
        <dbReference type="SAM" id="Coils"/>
    </source>
</evidence>
<evidence type="ECO:0000313" key="5">
    <source>
        <dbReference type="Proteomes" id="UP001497482"/>
    </source>
</evidence>
<evidence type="ECO:0008006" key="6">
    <source>
        <dbReference type="Google" id="ProtNLM"/>
    </source>
</evidence>
<dbReference type="GO" id="GO:0002177">
    <property type="term" value="C:manchette"/>
    <property type="evidence" value="ECO:0007669"/>
    <property type="project" value="TreeGrafter"/>
</dbReference>
<dbReference type="EMBL" id="OZ035840">
    <property type="protein sequence ID" value="CAL1588072.1"/>
    <property type="molecule type" value="Genomic_DNA"/>
</dbReference>
<dbReference type="GO" id="GO:0097225">
    <property type="term" value="C:sperm midpiece"/>
    <property type="evidence" value="ECO:0007669"/>
    <property type="project" value="TreeGrafter"/>
</dbReference>
<name>A0AAV2KKR9_KNICA</name>
<dbReference type="PANTHER" id="PTHR14919">
    <property type="entry name" value="KPL2-RELATED"/>
    <property type="match status" value="1"/>
</dbReference>
<feature type="domain" description="CH-like" evidence="2">
    <location>
        <begin position="36"/>
        <end position="117"/>
    </location>
</feature>
<dbReference type="Gene3D" id="1.10.418.10">
    <property type="entry name" value="Calponin-like domain"/>
    <property type="match status" value="1"/>
</dbReference>
<dbReference type="Pfam" id="PF22946">
    <property type="entry name" value="SPEF2_D5"/>
    <property type="match status" value="1"/>
</dbReference>
<dbReference type="GO" id="GO:0007288">
    <property type="term" value="P:sperm axoneme assembly"/>
    <property type="evidence" value="ECO:0007669"/>
    <property type="project" value="TreeGrafter"/>
</dbReference>
<dbReference type="InterPro" id="IPR036872">
    <property type="entry name" value="CH_dom_sf"/>
</dbReference>
<dbReference type="InterPro" id="IPR010441">
    <property type="entry name" value="CH_2"/>
</dbReference>
<dbReference type="InterPro" id="IPR027417">
    <property type="entry name" value="P-loop_NTPase"/>
</dbReference>
<dbReference type="PANTHER" id="PTHR14919:SF0">
    <property type="entry name" value="SPERM FLAGELLAR PROTEIN 2"/>
    <property type="match status" value="1"/>
</dbReference>